<dbReference type="Proteomes" id="UP000663882">
    <property type="component" value="Unassembled WGS sequence"/>
</dbReference>
<dbReference type="EMBL" id="CAJOBD010000365">
    <property type="protein sequence ID" value="CAF3654815.1"/>
    <property type="molecule type" value="Genomic_DNA"/>
</dbReference>
<dbReference type="Proteomes" id="UP000663823">
    <property type="component" value="Unassembled WGS sequence"/>
</dbReference>
<dbReference type="GO" id="GO:0000977">
    <property type="term" value="F:RNA polymerase II transcription regulatory region sequence-specific DNA binding"/>
    <property type="evidence" value="ECO:0007669"/>
    <property type="project" value="TreeGrafter"/>
</dbReference>
<evidence type="ECO:0000313" key="7">
    <source>
        <dbReference type="EMBL" id="CAF0741775.1"/>
    </source>
</evidence>
<evidence type="ECO:0000313" key="11">
    <source>
        <dbReference type="Proteomes" id="UP000663864"/>
    </source>
</evidence>
<sequence length="833" mass="97400">MDEFYKSYSIKNQDARIIFDDKSLKINDGYYNEHSGEEFVRYFSIDDDDIVRLDQTQIIYYDVKCTLNYLIDNIINQENTQCQITNLQHKRSLELNNDEYLSKKKVRFNISNDEQQSLKCLFVSENFQNKTQLRPYTKFLYNLGYDLCLNEYLNENNYLSESQKQILIKQNEVFYHNSLYSCKYCSFKSNTIHVMDYHYRTPHTLTHSIDHHRKYRCTYCSYQTFRLPELRRHLERKHGYILITEPSFHRYRCCYCSYETDEKNHFLKHNNRCQIDQERTRIANNLLQPFDQSNRNINQQITTMETKSIENNKKKQTTNKSSSIFSSNTTEILNNNEINEINEPILIESDHDTSSLSRSPSSSDEDFIVSSDAESSTDEHDDDMNDLDFEIPSSRSKKSQKPTYKTTTSLISQSHSINPIPTTTTTTVTNLSSLSKLLLLNGTPITTFTASSINSIKPPLVPIQPKPTNGNDIYQMCNICQCYIYKKDYIKHMKEKHNNNNQTSPTQQTISTPLTILNNTANNINTSITCLTPTLIVTKTIPQPPTAIFLLSTSTMDPQSIKLDMIKCPWCDTNFEHIDIMTGHLMRYHRMTLSAAKVVVAEQMKIQGTSSSQLSFMFKQEIEQIQKEFSDKIYWKISQPKVYLHQVDNLSCFICKKNIDDIENHFISLHQIPLITMNKIKQCCLCGIHCNKNTSSLFEHQLRTHSGVCYSTILKQFIRFEPPPPPLSRTIISKDNNRLILPSSSSSSLNKRTLTTYTEKKFGCRKCDTSSRLFTFEELIEHLRLNHKLIVKLHRRCIICQQTYLKGKEYNQHCLEHLNDENPSIEIKRYYMK</sequence>
<dbReference type="Gene3D" id="3.30.160.60">
    <property type="entry name" value="Classic Zinc Finger"/>
    <property type="match status" value="1"/>
</dbReference>
<feature type="compositionally biased region" description="Polar residues" evidence="5">
    <location>
        <begin position="401"/>
        <end position="410"/>
    </location>
</feature>
<dbReference type="GO" id="GO:0008270">
    <property type="term" value="F:zinc ion binding"/>
    <property type="evidence" value="ECO:0007669"/>
    <property type="project" value="UniProtKB-KW"/>
</dbReference>
<dbReference type="Pfam" id="PF13909">
    <property type="entry name" value="zf-H2C2_5"/>
    <property type="match status" value="1"/>
</dbReference>
<dbReference type="OrthoDB" id="6110130at2759"/>
<gene>
    <name evidence="9" type="ORF">JBS370_LOCUS6563</name>
    <name evidence="10" type="ORF">OTI717_LOCUS13304</name>
    <name evidence="7" type="ORF">RFH988_LOCUS781</name>
    <name evidence="8" type="ORF">ZHD862_LOCUS1740</name>
</gene>
<evidence type="ECO:0000313" key="8">
    <source>
        <dbReference type="EMBL" id="CAF0787716.1"/>
    </source>
</evidence>
<dbReference type="GO" id="GO:0005634">
    <property type="term" value="C:nucleus"/>
    <property type="evidence" value="ECO:0007669"/>
    <property type="project" value="TreeGrafter"/>
</dbReference>
<dbReference type="SMART" id="SM00355">
    <property type="entry name" value="ZnF_C2H2"/>
    <property type="match status" value="9"/>
</dbReference>
<protein>
    <recommendedName>
        <fullName evidence="6">C2H2-type domain-containing protein</fullName>
    </recommendedName>
</protein>
<dbReference type="PANTHER" id="PTHR24409">
    <property type="entry name" value="ZINC FINGER PROTEIN 142"/>
    <property type="match status" value="1"/>
</dbReference>
<dbReference type="AlphaFoldDB" id="A0A813S0D6"/>
<keyword evidence="2" id="KW-0677">Repeat</keyword>
<feature type="domain" description="C2H2-type" evidence="6">
    <location>
        <begin position="568"/>
        <end position="589"/>
    </location>
</feature>
<accession>A0A813S0D6</accession>
<dbReference type="PROSITE" id="PS00028">
    <property type="entry name" value="ZINC_FINGER_C2H2_1"/>
    <property type="match status" value="1"/>
</dbReference>
<evidence type="ECO:0000259" key="6">
    <source>
        <dbReference type="PROSITE" id="PS00028"/>
    </source>
</evidence>
<feature type="region of interest" description="Disordered" evidence="5">
    <location>
        <begin position="350"/>
        <end position="410"/>
    </location>
</feature>
<dbReference type="PANTHER" id="PTHR24409:SF295">
    <property type="entry name" value="AZ2-RELATED"/>
    <property type="match status" value="1"/>
</dbReference>
<evidence type="ECO:0000313" key="9">
    <source>
        <dbReference type="EMBL" id="CAF3654815.1"/>
    </source>
</evidence>
<reference evidence="8" key="1">
    <citation type="submission" date="2021-02" db="EMBL/GenBank/DDBJ databases">
        <authorList>
            <person name="Nowell W R."/>
        </authorList>
    </citation>
    <scope>NUCLEOTIDE SEQUENCE</scope>
</reference>
<proteinExistence type="predicted"/>
<evidence type="ECO:0000256" key="2">
    <source>
        <dbReference type="ARBA" id="ARBA00022737"/>
    </source>
</evidence>
<dbReference type="Proteomes" id="UP000663864">
    <property type="component" value="Unassembled WGS sequence"/>
</dbReference>
<dbReference type="InterPro" id="IPR013087">
    <property type="entry name" value="Znf_C2H2_type"/>
</dbReference>
<dbReference type="Proteomes" id="UP000663836">
    <property type="component" value="Unassembled WGS sequence"/>
</dbReference>
<organism evidence="8 11">
    <name type="scientific">Rotaria sordida</name>
    <dbReference type="NCBI Taxonomy" id="392033"/>
    <lineage>
        <taxon>Eukaryota</taxon>
        <taxon>Metazoa</taxon>
        <taxon>Spiralia</taxon>
        <taxon>Gnathifera</taxon>
        <taxon>Rotifera</taxon>
        <taxon>Eurotatoria</taxon>
        <taxon>Bdelloidea</taxon>
        <taxon>Philodinida</taxon>
        <taxon>Philodinidae</taxon>
        <taxon>Rotaria</taxon>
    </lineage>
</organism>
<dbReference type="EMBL" id="CAJOAX010001407">
    <property type="protein sequence ID" value="CAF3712914.1"/>
    <property type="molecule type" value="Genomic_DNA"/>
</dbReference>
<comment type="caution">
    <text evidence="8">The sequence shown here is derived from an EMBL/GenBank/DDBJ whole genome shotgun (WGS) entry which is preliminary data.</text>
</comment>
<feature type="region of interest" description="Disordered" evidence="5">
    <location>
        <begin position="305"/>
        <end position="324"/>
    </location>
</feature>
<evidence type="ECO:0000313" key="10">
    <source>
        <dbReference type="EMBL" id="CAF3712914.1"/>
    </source>
</evidence>
<keyword evidence="4" id="KW-0862">Zinc</keyword>
<dbReference type="EMBL" id="CAJNOT010000031">
    <property type="protein sequence ID" value="CAF0787716.1"/>
    <property type="molecule type" value="Genomic_DNA"/>
</dbReference>
<evidence type="ECO:0000256" key="3">
    <source>
        <dbReference type="ARBA" id="ARBA00022771"/>
    </source>
</evidence>
<keyword evidence="3" id="KW-0863">Zinc-finger</keyword>
<evidence type="ECO:0000256" key="5">
    <source>
        <dbReference type="SAM" id="MobiDB-lite"/>
    </source>
</evidence>
<evidence type="ECO:0000256" key="1">
    <source>
        <dbReference type="ARBA" id="ARBA00022723"/>
    </source>
</evidence>
<feature type="compositionally biased region" description="Acidic residues" evidence="5">
    <location>
        <begin position="375"/>
        <end position="389"/>
    </location>
</feature>
<name>A0A813S0D6_9BILA</name>
<dbReference type="GO" id="GO:0000981">
    <property type="term" value="F:DNA-binding transcription factor activity, RNA polymerase II-specific"/>
    <property type="evidence" value="ECO:0007669"/>
    <property type="project" value="TreeGrafter"/>
</dbReference>
<keyword evidence="1" id="KW-0479">Metal-binding</keyword>
<dbReference type="EMBL" id="CAJNOO010000014">
    <property type="protein sequence ID" value="CAF0741775.1"/>
    <property type="molecule type" value="Genomic_DNA"/>
</dbReference>
<evidence type="ECO:0000256" key="4">
    <source>
        <dbReference type="ARBA" id="ARBA00022833"/>
    </source>
</evidence>